<comment type="caution">
    <text evidence="2">The sequence shown here is derived from an EMBL/GenBank/DDBJ whole genome shotgun (WGS) entry which is preliminary data.</text>
</comment>
<dbReference type="OrthoDB" id="6122078at2759"/>
<feature type="chain" id="PRO_5038624630" evidence="1">
    <location>
        <begin position="20"/>
        <end position="166"/>
    </location>
</feature>
<reference evidence="2" key="2">
    <citation type="submission" date="2020-11" db="EMBL/GenBank/DDBJ databases">
        <authorList>
            <person name="McCartney M.A."/>
            <person name="Auch B."/>
            <person name="Kono T."/>
            <person name="Mallez S."/>
            <person name="Becker A."/>
            <person name="Gohl D.M."/>
            <person name="Silverstein K.A.T."/>
            <person name="Koren S."/>
            <person name="Bechman K.B."/>
            <person name="Herman A."/>
            <person name="Abrahante J.E."/>
            <person name="Garbe J."/>
        </authorList>
    </citation>
    <scope>NUCLEOTIDE SEQUENCE</scope>
    <source>
        <strain evidence="2">Duluth1</strain>
        <tissue evidence="2">Whole animal</tissue>
    </source>
</reference>
<dbReference type="EMBL" id="JAIWYP010000007">
    <property type="protein sequence ID" value="KAH3800826.1"/>
    <property type="molecule type" value="Genomic_DNA"/>
</dbReference>
<proteinExistence type="predicted"/>
<sequence>MKPLLRLVALFICVTAVECQERNTLEERCIQQLQRGVKVPFYFGTSNLACVKNLGKGKRRRSVDTVSVTRLTHRYLYYCGSYYEFGTGYPPYRTLPYGWYRCNPETDSEPAGYSNAYPDCSKSCADKYVRQKPFSTLNNNCHHFANAMAKYLYRSDKECCKYRLPY</sequence>
<evidence type="ECO:0000256" key="1">
    <source>
        <dbReference type="SAM" id="SignalP"/>
    </source>
</evidence>
<dbReference type="AlphaFoldDB" id="A0A9D4J5R5"/>
<dbReference type="Proteomes" id="UP000828390">
    <property type="component" value="Unassembled WGS sequence"/>
</dbReference>
<reference evidence="2" key="1">
    <citation type="journal article" date="2019" name="bioRxiv">
        <title>The Genome of the Zebra Mussel, Dreissena polymorpha: A Resource for Invasive Species Research.</title>
        <authorList>
            <person name="McCartney M.A."/>
            <person name="Auch B."/>
            <person name="Kono T."/>
            <person name="Mallez S."/>
            <person name="Zhang Y."/>
            <person name="Obille A."/>
            <person name="Becker A."/>
            <person name="Abrahante J.E."/>
            <person name="Garbe J."/>
            <person name="Badalamenti J.P."/>
            <person name="Herman A."/>
            <person name="Mangelson H."/>
            <person name="Liachko I."/>
            <person name="Sullivan S."/>
            <person name="Sone E.D."/>
            <person name="Koren S."/>
            <person name="Silverstein K.A.T."/>
            <person name="Beckman K.B."/>
            <person name="Gohl D.M."/>
        </authorList>
    </citation>
    <scope>NUCLEOTIDE SEQUENCE</scope>
    <source>
        <strain evidence="2">Duluth1</strain>
        <tissue evidence="2">Whole animal</tissue>
    </source>
</reference>
<feature type="signal peptide" evidence="1">
    <location>
        <begin position="1"/>
        <end position="19"/>
    </location>
</feature>
<evidence type="ECO:0000313" key="2">
    <source>
        <dbReference type="EMBL" id="KAH3800826.1"/>
    </source>
</evidence>
<keyword evidence="3" id="KW-1185">Reference proteome</keyword>
<evidence type="ECO:0000313" key="3">
    <source>
        <dbReference type="Proteomes" id="UP000828390"/>
    </source>
</evidence>
<gene>
    <name evidence="2" type="ORF">DPMN_154469</name>
</gene>
<name>A0A9D4J5R5_DREPO</name>
<keyword evidence="1" id="KW-0732">Signal</keyword>
<organism evidence="2 3">
    <name type="scientific">Dreissena polymorpha</name>
    <name type="common">Zebra mussel</name>
    <name type="synonym">Mytilus polymorpha</name>
    <dbReference type="NCBI Taxonomy" id="45954"/>
    <lineage>
        <taxon>Eukaryota</taxon>
        <taxon>Metazoa</taxon>
        <taxon>Spiralia</taxon>
        <taxon>Lophotrochozoa</taxon>
        <taxon>Mollusca</taxon>
        <taxon>Bivalvia</taxon>
        <taxon>Autobranchia</taxon>
        <taxon>Heteroconchia</taxon>
        <taxon>Euheterodonta</taxon>
        <taxon>Imparidentia</taxon>
        <taxon>Neoheterodontei</taxon>
        <taxon>Myida</taxon>
        <taxon>Dreissenoidea</taxon>
        <taxon>Dreissenidae</taxon>
        <taxon>Dreissena</taxon>
    </lineage>
</organism>
<protein>
    <submittedName>
        <fullName evidence="2">Uncharacterized protein</fullName>
    </submittedName>
</protein>
<accession>A0A9D4J5R5</accession>